<evidence type="ECO:0000313" key="1">
    <source>
        <dbReference type="Ensembl" id="ENSOARP00020035267.1"/>
    </source>
</evidence>
<reference evidence="1" key="1">
    <citation type="submission" date="2020-11" db="EMBL/GenBank/DDBJ databases">
        <authorList>
            <person name="Davenport K.M."/>
            <person name="Bickhart D.M."/>
            <person name="Smith T.P.L."/>
            <person name="Murdoch B.M."/>
            <person name="Rosen B.D."/>
        </authorList>
    </citation>
    <scope>NUCLEOTIDE SEQUENCE [LARGE SCALE GENOMIC DNA]</scope>
    <source>
        <strain evidence="1">OAR_USU_Benz2616</strain>
    </source>
</reference>
<reference evidence="1" key="2">
    <citation type="submission" date="2025-08" db="UniProtKB">
        <authorList>
            <consortium name="Ensembl"/>
        </authorList>
    </citation>
    <scope>IDENTIFICATION</scope>
</reference>
<name>A0AC11CTG9_SHEEP</name>
<reference evidence="1" key="3">
    <citation type="submission" date="2025-09" db="UniProtKB">
        <authorList>
            <consortium name="Ensembl"/>
        </authorList>
    </citation>
    <scope>IDENTIFICATION</scope>
</reference>
<proteinExistence type="predicted"/>
<protein>
    <submittedName>
        <fullName evidence="1">Biphenyl hydrolase like</fullName>
    </submittedName>
</protein>
<sequence>MRARGGRGRTRGGRGRTRGGRWPGACVLAAVRAHGLRETRRMRPPRPSFAPTMAATLGGRAARRLRLLLSALKPGIQVPRAGPAAAFGSSVTSAKAEVNGVHLHYLRTGDGEHAVLLLPGMLGSGETDFGPQIEKLNKKLFTVVAWDPRGYGHSRPPDRDFPVDFFERDAKDAVDLMKTLKFKQVSLLGWSDGGITALIAAARYPSYVSKMVIWGANAYVTEQDTEIYQGIRDVSKWSERARKPLEALYGFDYFARTCEKWVDGIEQFKHLPDGSICRDLLPLVQCPTLIIHGEKDPLVPRFHADFLHRHVRGSRLKHVHLREEPVPQNHGRAGPARRPGHAGGPNEMCQRSLASVSELISVWSRSLSFKYSG</sequence>
<organism evidence="1">
    <name type="scientific">Ovis aries</name>
    <name type="common">Sheep</name>
    <dbReference type="NCBI Taxonomy" id="9940"/>
    <lineage>
        <taxon>Eukaryota</taxon>
        <taxon>Metazoa</taxon>
        <taxon>Chordata</taxon>
        <taxon>Craniata</taxon>
        <taxon>Vertebrata</taxon>
        <taxon>Euteleostomi</taxon>
        <taxon>Mammalia</taxon>
        <taxon>Eutheria</taxon>
        <taxon>Laurasiatheria</taxon>
        <taxon>Artiodactyla</taxon>
        <taxon>Ruminantia</taxon>
        <taxon>Pecora</taxon>
        <taxon>Bovidae</taxon>
        <taxon>Caprinae</taxon>
        <taxon>Ovis</taxon>
    </lineage>
</organism>
<gene>
    <name evidence="1" type="primary">BPHL</name>
</gene>
<dbReference type="Ensembl" id="ENSOART00020041764.1">
    <property type="protein sequence ID" value="ENSOARP00020035267.1"/>
    <property type="gene ID" value="ENSOARG00020006661.2"/>
</dbReference>
<accession>A0AC11CTG9</accession>